<sequence>MKNKIARVKEWLFFPLIIFWVMFFIYSTFHIKNIQDKNIRNQEETISILSEEFGSIIDIESKYNNNYIWANLYFRDMNDHRDKLLDLGFIEVDKWFCKNRVKVRFFVVGNKEGLKYYYPSERCIISK</sequence>
<proteinExistence type="predicted"/>
<reference evidence="2 3" key="1">
    <citation type="submission" date="2014-11" db="EMBL/GenBank/DDBJ databases">
        <title>Draft genome sequence of Chelonobacter oris 1662T, associated with respiratory disease in Hermann's Tortoises.</title>
        <authorList>
            <person name="Kudirkiene E."/>
            <person name="Hansen M.J."/>
            <person name="Bojesen A.M."/>
        </authorList>
    </citation>
    <scope>NUCLEOTIDE SEQUENCE [LARGE SCALE GENOMIC DNA]</scope>
    <source>
        <strain evidence="2 3">1662</strain>
    </source>
</reference>
<evidence type="ECO:0000313" key="3">
    <source>
        <dbReference type="Proteomes" id="UP000030380"/>
    </source>
</evidence>
<protein>
    <submittedName>
        <fullName evidence="2">Uncharacterized protein</fullName>
    </submittedName>
</protein>
<organism evidence="2 3">
    <name type="scientific">Chelonobacter oris</name>
    <dbReference type="NCBI Taxonomy" id="505317"/>
    <lineage>
        <taxon>Bacteria</taxon>
        <taxon>Pseudomonadati</taxon>
        <taxon>Pseudomonadota</taxon>
        <taxon>Gammaproteobacteria</taxon>
        <taxon>Pasteurellales</taxon>
        <taxon>Pasteurellaceae</taxon>
        <taxon>Chelonobacter</taxon>
    </lineage>
</organism>
<name>A0A0A3AQF6_9PAST</name>
<dbReference type="RefSeq" id="WP_034618284.1">
    <property type="nucleotide sequence ID" value="NZ_JSUM01000035.1"/>
</dbReference>
<keyword evidence="3" id="KW-1185">Reference proteome</keyword>
<dbReference type="AlphaFoldDB" id="A0A0A3AQF6"/>
<keyword evidence="1" id="KW-0812">Transmembrane</keyword>
<keyword evidence="1" id="KW-0472">Membrane</keyword>
<dbReference type="EMBL" id="JSUM01000035">
    <property type="protein sequence ID" value="KGQ69330.1"/>
    <property type="molecule type" value="Genomic_DNA"/>
</dbReference>
<evidence type="ECO:0000256" key="1">
    <source>
        <dbReference type="SAM" id="Phobius"/>
    </source>
</evidence>
<evidence type="ECO:0000313" key="2">
    <source>
        <dbReference type="EMBL" id="KGQ69330.1"/>
    </source>
</evidence>
<dbReference type="Proteomes" id="UP000030380">
    <property type="component" value="Unassembled WGS sequence"/>
</dbReference>
<feature type="transmembrane region" description="Helical" evidence="1">
    <location>
        <begin position="12"/>
        <end position="31"/>
    </location>
</feature>
<comment type="caution">
    <text evidence="2">The sequence shown here is derived from an EMBL/GenBank/DDBJ whole genome shotgun (WGS) entry which is preliminary data.</text>
</comment>
<keyword evidence="1" id="KW-1133">Transmembrane helix</keyword>
<accession>A0A0A3AQF6</accession>
<gene>
    <name evidence="2" type="ORF">OA57_12205</name>
</gene>